<reference evidence="13" key="1">
    <citation type="submission" date="2025-08" db="UniProtKB">
        <authorList>
            <consortium name="RefSeq"/>
        </authorList>
    </citation>
    <scope>IDENTIFICATION</scope>
</reference>
<accession>A0A8B7Y0C5</accession>
<dbReference type="GO" id="GO:0005737">
    <property type="term" value="C:cytoplasm"/>
    <property type="evidence" value="ECO:0007669"/>
    <property type="project" value="InterPro"/>
</dbReference>
<dbReference type="InterPro" id="IPR011304">
    <property type="entry name" value="L-lactate_DH"/>
</dbReference>
<evidence type="ECO:0000256" key="9">
    <source>
        <dbReference type="RuleBase" id="RU000496"/>
    </source>
</evidence>
<dbReference type="Proteomes" id="UP000694845">
    <property type="component" value="Unplaced"/>
</dbReference>
<dbReference type="Pfam" id="PF02866">
    <property type="entry name" value="Ldh_1_C"/>
    <property type="match status" value="2"/>
</dbReference>
<dbReference type="EC" id="1.1.1.27" evidence="3 9"/>
<dbReference type="UniPathway" id="UPA00554">
    <property type="reaction ID" value="UER00611"/>
</dbReference>
<dbReference type="PIRSF" id="PIRSF000102">
    <property type="entry name" value="Lac_mal_DH"/>
    <property type="match status" value="1"/>
</dbReference>
<dbReference type="GO" id="GO:0004459">
    <property type="term" value="F:L-lactate dehydrogenase (NAD+) activity"/>
    <property type="evidence" value="ECO:0007669"/>
    <property type="project" value="UniProtKB-EC"/>
</dbReference>
<evidence type="ECO:0000256" key="8">
    <source>
        <dbReference type="PIRSR" id="PIRSR000102-3"/>
    </source>
</evidence>
<dbReference type="PANTHER" id="PTHR43128:SF16">
    <property type="entry name" value="L-LACTATE DEHYDROGENASE"/>
    <property type="match status" value="1"/>
</dbReference>
<dbReference type="FunFam" id="3.40.50.720:FF:000018">
    <property type="entry name" value="Malate dehydrogenase"/>
    <property type="match status" value="1"/>
</dbReference>
<dbReference type="Gene3D" id="3.40.50.720">
    <property type="entry name" value="NAD(P)-binding Rossmann-like Domain"/>
    <property type="match status" value="1"/>
</dbReference>
<feature type="active site" description="Proton acceptor" evidence="7">
    <location>
        <position position="195"/>
    </location>
</feature>
<sequence>MATILEQDLMHPVAEETSEHSQTKVTVVGVGQVGMACAFSILTQHVASEIALVDVLADKLAGEVKDLQHGLAFTRGISVKGDTDYKVSAGSKLCIVTAGARQREGESRLNLVQRNVAIFKGIIPNLVKYSPNAILMIVANPVDILTYVAWKLSGLPKNRVFGSGTNLDTARFRFLIGEKLQIAPSSVHGYIIGEHGDTSVPVWSGTSIAGVNLISVNPAIGSEVDPDKWKDLHKDVVESVKTGQEEKADGLGAEVESAGSLSEWKKLHKKVVDSAYEVIQLKGYTSWAIGLSVSTLAQSVLRNQNSVFALSTLAQGYHGIDREVFLSLPAVLGQHGVRHVIKQRLNEEEVAQLQRSAETLWAVQRELDLSTTTH</sequence>
<dbReference type="HAMAP" id="MF_00488">
    <property type="entry name" value="Lactate_dehydrog"/>
    <property type="match status" value="1"/>
</dbReference>
<dbReference type="InterPro" id="IPR001236">
    <property type="entry name" value="Lactate/malate_DH_N"/>
</dbReference>
<evidence type="ECO:0000256" key="2">
    <source>
        <dbReference type="ARBA" id="ARBA00006054"/>
    </source>
</evidence>
<evidence type="ECO:0000256" key="5">
    <source>
        <dbReference type="ARBA" id="ARBA00023027"/>
    </source>
</evidence>
<comment type="similarity">
    <text evidence="2">Belongs to the LDH/MDH superfamily. LDH family.</text>
</comment>
<evidence type="ECO:0000313" key="13">
    <source>
        <dbReference type="RefSeq" id="XP_022085962.1"/>
    </source>
</evidence>
<dbReference type="GeneID" id="110976729"/>
<dbReference type="SUPFAM" id="SSF56327">
    <property type="entry name" value="LDH C-terminal domain-like"/>
    <property type="match status" value="1"/>
</dbReference>
<dbReference type="KEGG" id="aplc:110976729"/>
<evidence type="ECO:0000313" key="12">
    <source>
        <dbReference type="Proteomes" id="UP000694845"/>
    </source>
</evidence>
<protein>
    <recommendedName>
        <fullName evidence="3 9">L-lactate dehydrogenase</fullName>
        <ecNumber evidence="3 9">1.1.1.27</ecNumber>
    </recommendedName>
</protein>
<evidence type="ECO:0000256" key="4">
    <source>
        <dbReference type="ARBA" id="ARBA00023002"/>
    </source>
</evidence>
<gene>
    <name evidence="13" type="primary">LOC110976729</name>
</gene>
<evidence type="ECO:0000256" key="3">
    <source>
        <dbReference type="ARBA" id="ARBA00012967"/>
    </source>
</evidence>
<dbReference type="CDD" id="cd05293">
    <property type="entry name" value="LDH_1"/>
    <property type="match status" value="1"/>
</dbReference>
<dbReference type="InterPro" id="IPR022383">
    <property type="entry name" value="Lactate/malate_DH_C"/>
</dbReference>
<dbReference type="InterPro" id="IPR018177">
    <property type="entry name" value="L-lactate_DH_AS"/>
</dbReference>
<dbReference type="AlphaFoldDB" id="A0A8B7Y0C5"/>
<dbReference type="Pfam" id="PF00056">
    <property type="entry name" value="Ldh_1_N"/>
    <property type="match status" value="1"/>
</dbReference>
<feature type="domain" description="Lactate/malate dehydrogenase N-terminal" evidence="10">
    <location>
        <begin position="23"/>
        <end position="162"/>
    </location>
</feature>
<feature type="binding site" evidence="8">
    <location>
        <begin position="138"/>
        <end position="140"/>
    </location>
    <ligand>
        <name>NAD(+)</name>
        <dbReference type="ChEBI" id="CHEBI:57540"/>
    </ligand>
</feature>
<keyword evidence="4 9" id="KW-0560">Oxidoreductase</keyword>
<dbReference type="InterPro" id="IPR001557">
    <property type="entry name" value="L-lactate/malate_DH"/>
</dbReference>
<feature type="domain" description="Lactate/malate dehydrogenase C-terminal" evidence="11">
    <location>
        <begin position="165"/>
        <end position="218"/>
    </location>
</feature>
<evidence type="ECO:0000256" key="6">
    <source>
        <dbReference type="ARBA" id="ARBA00049258"/>
    </source>
</evidence>
<comment type="catalytic activity">
    <reaction evidence="6 9">
        <text>(S)-lactate + NAD(+) = pyruvate + NADH + H(+)</text>
        <dbReference type="Rhea" id="RHEA:23444"/>
        <dbReference type="ChEBI" id="CHEBI:15361"/>
        <dbReference type="ChEBI" id="CHEBI:15378"/>
        <dbReference type="ChEBI" id="CHEBI:16651"/>
        <dbReference type="ChEBI" id="CHEBI:57540"/>
        <dbReference type="ChEBI" id="CHEBI:57945"/>
        <dbReference type="EC" id="1.1.1.27"/>
    </reaction>
</comment>
<dbReference type="GO" id="GO:0006089">
    <property type="term" value="P:lactate metabolic process"/>
    <property type="evidence" value="ECO:0007669"/>
    <property type="project" value="TreeGrafter"/>
</dbReference>
<dbReference type="PRINTS" id="PR00086">
    <property type="entry name" value="LLDHDRGNASE"/>
</dbReference>
<feature type="binding site" evidence="8">
    <location>
        <position position="54"/>
    </location>
    <ligand>
        <name>NAD(+)</name>
        <dbReference type="ChEBI" id="CHEBI:57540"/>
    </ligand>
</feature>
<dbReference type="PROSITE" id="PS00064">
    <property type="entry name" value="L_LDH"/>
    <property type="match status" value="1"/>
</dbReference>
<dbReference type="RefSeq" id="XP_022085962.1">
    <property type="nucleotide sequence ID" value="XM_022230270.1"/>
</dbReference>
<organism evidence="12 13">
    <name type="scientific">Acanthaster planci</name>
    <name type="common">Crown-of-thorns starfish</name>
    <dbReference type="NCBI Taxonomy" id="133434"/>
    <lineage>
        <taxon>Eukaryota</taxon>
        <taxon>Metazoa</taxon>
        <taxon>Echinodermata</taxon>
        <taxon>Eleutherozoa</taxon>
        <taxon>Asterozoa</taxon>
        <taxon>Asteroidea</taxon>
        <taxon>Valvatacea</taxon>
        <taxon>Valvatida</taxon>
        <taxon>Acanthasteridae</taxon>
        <taxon>Acanthaster</taxon>
    </lineage>
</organism>
<keyword evidence="12" id="KW-1185">Reference proteome</keyword>
<dbReference type="PANTHER" id="PTHR43128">
    <property type="entry name" value="L-2-HYDROXYCARBOXYLATE DEHYDROGENASE (NAD(P)(+))"/>
    <property type="match status" value="1"/>
</dbReference>
<evidence type="ECO:0000256" key="1">
    <source>
        <dbReference type="ARBA" id="ARBA00004843"/>
    </source>
</evidence>
<dbReference type="Gene3D" id="3.90.110.10">
    <property type="entry name" value="Lactate dehydrogenase/glycoside hydrolase, family 4, C-terminal"/>
    <property type="match status" value="2"/>
</dbReference>
<dbReference type="OrthoDB" id="5405561at2759"/>
<feature type="binding site" evidence="8">
    <location>
        <position position="115"/>
    </location>
    <ligand>
        <name>NAD(+)</name>
        <dbReference type="ChEBI" id="CHEBI:57540"/>
    </ligand>
</feature>
<dbReference type="InterPro" id="IPR015955">
    <property type="entry name" value="Lactate_DH/Glyco_Ohase_4_C"/>
</dbReference>
<dbReference type="InterPro" id="IPR036291">
    <property type="entry name" value="NAD(P)-bd_dom_sf"/>
</dbReference>
<keyword evidence="5 8" id="KW-0520">NAD</keyword>
<feature type="binding site" evidence="8">
    <location>
        <begin position="29"/>
        <end position="34"/>
    </location>
    <ligand>
        <name>NAD(+)</name>
        <dbReference type="ChEBI" id="CHEBI:57540"/>
    </ligand>
</feature>
<evidence type="ECO:0000259" key="11">
    <source>
        <dbReference type="Pfam" id="PF02866"/>
    </source>
</evidence>
<evidence type="ECO:0000259" key="10">
    <source>
        <dbReference type="Pfam" id="PF00056"/>
    </source>
</evidence>
<dbReference type="SUPFAM" id="SSF51735">
    <property type="entry name" value="NAD(P)-binding Rossmann-fold domains"/>
    <property type="match status" value="1"/>
</dbReference>
<evidence type="ECO:0000256" key="7">
    <source>
        <dbReference type="PIRSR" id="PIRSR000102-1"/>
    </source>
</evidence>
<proteinExistence type="inferred from homology"/>
<comment type="pathway">
    <text evidence="1 9">Fermentation; pyruvate fermentation to lactate; (S)-lactate from pyruvate: step 1/1.</text>
</comment>
<feature type="domain" description="Lactate/malate dehydrogenase C-terminal" evidence="11">
    <location>
        <begin position="262"/>
        <end position="361"/>
    </location>
</feature>
<name>A0A8B7Y0C5_ACAPL</name>